<evidence type="ECO:0000256" key="1">
    <source>
        <dbReference type="SAM" id="Phobius"/>
    </source>
</evidence>
<sequence>MDVSTLKRIEADPNYQKLVSERKSFGWTLAIITLVLYYGYIAIVAFAPQMIATKVWGDITIGIIMGVALILLSILLTGIYVLRANSQYDDLTRAIVNAAKIGGKK</sequence>
<dbReference type="OrthoDB" id="5297034at2"/>
<protein>
    <submittedName>
        <fullName evidence="2">Uncharacterized membrane protein (DUF485 family)</fullName>
    </submittedName>
</protein>
<dbReference type="AlphaFoldDB" id="A0A366EFR4"/>
<feature type="transmembrane region" description="Helical" evidence="1">
    <location>
        <begin position="59"/>
        <end position="82"/>
    </location>
</feature>
<proteinExistence type="predicted"/>
<reference evidence="2 3" key="1">
    <citation type="submission" date="2018-06" db="EMBL/GenBank/DDBJ databases">
        <title>Genomic Encyclopedia of Type Strains, Phase IV (KMG-IV): sequencing the most valuable type-strain genomes for metagenomic binning, comparative biology and taxonomic classification.</title>
        <authorList>
            <person name="Goeker M."/>
        </authorList>
    </citation>
    <scope>NUCLEOTIDE SEQUENCE [LARGE SCALE GENOMIC DNA]</scope>
    <source>
        <strain evidence="2 3">DSM 24875</strain>
    </source>
</reference>
<dbReference type="Pfam" id="PF04341">
    <property type="entry name" value="DUF485"/>
    <property type="match status" value="1"/>
</dbReference>
<keyword evidence="3" id="KW-1185">Reference proteome</keyword>
<evidence type="ECO:0000313" key="2">
    <source>
        <dbReference type="EMBL" id="RBP01244.1"/>
    </source>
</evidence>
<dbReference type="InterPro" id="IPR007436">
    <property type="entry name" value="DUF485"/>
</dbReference>
<name>A0A366EFR4_9HYPH</name>
<comment type="caution">
    <text evidence="2">The sequence shown here is derived from an EMBL/GenBank/DDBJ whole genome shotgun (WGS) entry which is preliminary data.</text>
</comment>
<accession>A0A366EFR4</accession>
<dbReference type="RefSeq" id="WP_113893757.1">
    <property type="nucleotide sequence ID" value="NZ_QNRK01000057.1"/>
</dbReference>
<dbReference type="PANTHER" id="PTHR38598:SF1">
    <property type="entry name" value="INNER MEMBRANE PROTEIN YJCH"/>
    <property type="match status" value="1"/>
</dbReference>
<keyword evidence="1" id="KW-0472">Membrane</keyword>
<dbReference type="EMBL" id="QNRK01000057">
    <property type="protein sequence ID" value="RBP01244.1"/>
    <property type="molecule type" value="Genomic_DNA"/>
</dbReference>
<keyword evidence="1" id="KW-1133">Transmembrane helix</keyword>
<keyword evidence="1" id="KW-0812">Transmembrane</keyword>
<evidence type="ECO:0000313" key="3">
    <source>
        <dbReference type="Proteomes" id="UP000253529"/>
    </source>
</evidence>
<organism evidence="2 3">
    <name type="scientific">Roseiarcus fermentans</name>
    <dbReference type="NCBI Taxonomy" id="1473586"/>
    <lineage>
        <taxon>Bacteria</taxon>
        <taxon>Pseudomonadati</taxon>
        <taxon>Pseudomonadota</taxon>
        <taxon>Alphaproteobacteria</taxon>
        <taxon>Hyphomicrobiales</taxon>
        <taxon>Roseiarcaceae</taxon>
        <taxon>Roseiarcus</taxon>
    </lineage>
</organism>
<dbReference type="Proteomes" id="UP000253529">
    <property type="component" value="Unassembled WGS sequence"/>
</dbReference>
<gene>
    <name evidence="2" type="ORF">DFR50_1575</name>
</gene>
<dbReference type="PANTHER" id="PTHR38598">
    <property type="entry name" value="INNER MEMBRANE PROTEIN YJCH"/>
    <property type="match status" value="1"/>
</dbReference>
<dbReference type="InterPro" id="IPR052959">
    <property type="entry name" value="Inner_membrane_assoc"/>
</dbReference>
<feature type="transmembrane region" description="Helical" evidence="1">
    <location>
        <begin position="25"/>
        <end position="47"/>
    </location>
</feature>
<dbReference type="GO" id="GO:0005886">
    <property type="term" value="C:plasma membrane"/>
    <property type="evidence" value="ECO:0007669"/>
    <property type="project" value="TreeGrafter"/>
</dbReference>